<comment type="caution">
    <text evidence="1">The sequence shown here is derived from an EMBL/GenBank/DDBJ whole genome shotgun (WGS) entry which is preliminary data.</text>
</comment>
<dbReference type="Proteomes" id="UP001328107">
    <property type="component" value="Unassembled WGS sequence"/>
</dbReference>
<gene>
    <name evidence="1" type="ORF">PMAYCL1PPCAC_15590</name>
</gene>
<organism evidence="1 2">
    <name type="scientific">Pristionchus mayeri</name>
    <dbReference type="NCBI Taxonomy" id="1317129"/>
    <lineage>
        <taxon>Eukaryota</taxon>
        <taxon>Metazoa</taxon>
        <taxon>Ecdysozoa</taxon>
        <taxon>Nematoda</taxon>
        <taxon>Chromadorea</taxon>
        <taxon>Rhabditida</taxon>
        <taxon>Rhabditina</taxon>
        <taxon>Diplogasteromorpha</taxon>
        <taxon>Diplogasteroidea</taxon>
        <taxon>Neodiplogasteridae</taxon>
        <taxon>Pristionchus</taxon>
    </lineage>
</organism>
<sequence>ISSTALNNCLSISTYCQSRVSSLKGGVRTIAYPDPLVARTPRMKEASFVSVLHIESARPFNSAISSIVSDCMLAISVTMEWRPTSERKRTEAMPTDTVVSMKW</sequence>
<reference evidence="2" key="1">
    <citation type="submission" date="2022-10" db="EMBL/GenBank/DDBJ databases">
        <title>Genome assembly of Pristionchus species.</title>
        <authorList>
            <person name="Yoshida K."/>
            <person name="Sommer R.J."/>
        </authorList>
    </citation>
    <scope>NUCLEOTIDE SEQUENCE [LARGE SCALE GENOMIC DNA]</scope>
    <source>
        <strain evidence="2">RS5460</strain>
    </source>
</reference>
<feature type="non-terminal residue" evidence="1">
    <location>
        <position position="1"/>
    </location>
</feature>
<protein>
    <submittedName>
        <fullName evidence="1">Uncharacterized protein</fullName>
    </submittedName>
</protein>
<evidence type="ECO:0000313" key="2">
    <source>
        <dbReference type="Proteomes" id="UP001328107"/>
    </source>
</evidence>
<name>A0AAN5CJ58_9BILA</name>
<dbReference type="EMBL" id="BTRK01000004">
    <property type="protein sequence ID" value="GMR45395.1"/>
    <property type="molecule type" value="Genomic_DNA"/>
</dbReference>
<dbReference type="AlphaFoldDB" id="A0AAN5CJ58"/>
<keyword evidence="2" id="KW-1185">Reference proteome</keyword>
<evidence type="ECO:0000313" key="1">
    <source>
        <dbReference type="EMBL" id="GMR45395.1"/>
    </source>
</evidence>
<proteinExistence type="predicted"/>
<accession>A0AAN5CJ58</accession>